<proteinExistence type="predicted"/>
<sequence length="70" mass="8410">MYRQKSVERQGRIFRKRNTGFEEVATSKYCSAPRNLRRQAPCLLSYGSRYRWRTFRPNSGQRQLYGEGRC</sequence>
<reference evidence="2" key="1">
    <citation type="submission" date="2022-11" db="UniProtKB">
        <authorList>
            <consortium name="WormBaseParasite"/>
        </authorList>
    </citation>
    <scope>IDENTIFICATION</scope>
</reference>
<dbReference type="AlphaFoldDB" id="A0A915JQJ4"/>
<evidence type="ECO:0000313" key="2">
    <source>
        <dbReference type="WBParaSite" id="nRc.2.0.1.t28529-RA"/>
    </source>
</evidence>
<protein>
    <submittedName>
        <fullName evidence="2">Uncharacterized protein</fullName>
    </submittedName>
</protein>
<organism evidence="1 2">
    <name type="scientific">Romanomermis culicivorax</name>
    <name type="common">Nematode worm</name>
    <dbReference type="NCBI Taxonomy" id="13658"/>
    <lineage>
        <taxon>Eukaryota</taxon>
        <taxon>Metazoa</taxon>
        <taxon>Ecdysozoa</taxon>
        <taxon>Nematoda</taxon>
        <taxon>Enoplea</taxon>
        <taxon>Dorylaimia</taxon>
        <taxon>Mermithida</taxon>
        <taxon>Mermithoidea</taxon>
        <taxon>Mermithidae</taxon>
        <taxon>Romanomermis</taxon>
    </lineage>
</organism>
<accession>A0A915JQJ4</accession>
<keyword evidence="1" id="KW-1185">Reference proteome</keyword>
<name>A0A915JQJ4_ROMCU</name>
<dbReference type="Proteomes" id="UP000887565">
    <property type="component" value="Unplaced"/>
</dbReference>
<evidence type="ECO:0000313" key="1">
    <source>
        <dbReference type="Proteomes" id="UP000887565"/>
    </source>
</evidence>
<dbReference type="WBParaSite" id="nRc.2.0.1.t28529-RA">
    <property type="protein sequence ID" value="nRc.2.0.1.t28529-RA"/>
    <property type="gene ID" value="nRc.2.0.1.g28529"/>
</dbReference>